<reference evidence="1" key="1">
    <citation type="journal article" date="2019" name="Beilstein J. Org. Chem.">
        <title>Nanangenines: drimane sesquiterpenoids as the dominant metabolite cohort of a novel Australian fungus, Aspergillus nanangensis.</title>
        <authorList>
            <person name="Lacey H.J."/>
            <person name="Gilchrist C.L.M."/>
            <person name="Crombie A."/>
            <person name="Kalaitzis J.A."/>
            <person name="Vuong D."/>
            <person name="Rutledge P.J."/>
            <person name="Turner P."/>
            <person name="Pitt J.I."/>
            <person name="Lacey E."/>
            <person name="Chooi Y.H."/>
            <person name="Piggott A.M."/>
        </authorList>
    </citation>
    <scope>NUCLEOTIDE SEQUENCE</scope>
    <source>
        <strain evidence="1">MST-FP2251</strain>
    </source>
</reference>
<evidence type="ECO:0000313" key="2">
    <source>
        <dbReference type="Proteomes" id="UP001194746"/>
    </source>
</evidence>
<evidence type="ECO:0000313" key="1">
    <source>
        <dbReference type="EMBL" id="KAF9889680.1"/>
    </source>
</evidence>
<keyword evidence="2" id="KW-1185">Reference proteome</keyword>
<comment type="caution">
    <text evidence="1">The sequence shown here is derived from an EMBL/GenBank/DDBJ whole genome shotgun (WGS) entry which is preliminary data.</text>
</comment>
<gene>
    <name evidence="1" type="ORF">FE257_006986</name>
</gene>
<dbReference type="Proteomes" id="UP001194746">
    <property type="component" value="Unassembled WGS sequence"/>
</dbReference>
<organism evidence="1 2">
    <name type="scientific">Aspergillus nanangensis</name>
    <dbReference type="NCBI Taxonomy" id="2582783"/>
    <lineage>
        <taxon>Eukaryota</taxon>
        <taxon>Fungi</taxon>
        <taxon>Dikarya</taxon>
        <taxon>Ascomycota</taxon>
        <taxon>Pezizomycotina</taxon>
        <taxon>Eurotiomycetes</taxon>
        <taxon>Eurotiomycetidae</taxon>
        <taxon>Eurotiales</taxon>
        <taxon>Aspergillaceae</taxon>
        <taxon>Aspergillus</taxon>
        <taxon>Aspergillus subgen. Circumdati</taxon>
    </lineage>
</organism>
<reference evidence="1" key="2">
    <citation type="submission" date="2020-02" db="EMBL/GenBank/DDBJ databases">
        <authorList>
            <person name="Gilchrist C.L.M."/>
            <person name="Chooi Y.-H."/>
        </authorList>
    </citation>
    <scope>NUCLEOTIDE SEQUENCE</scope>
    <source>
        <strain evidence="1">MST-FP2251</strain>
    </source>
</reference>
<name>A0AAD4CNC4_ASPNN</name>
<dbReference type="AlphaFoldDB" id="A0AAD4CNC4"/>
<protein>
    <submittedName>
        <fullName evidence="1">Uncharacterized protein</fullName>
    </submittedName>
</protein>
<accession>A0AAD4CNC4</accession>
<sequence>MDPDRPITQHPVVEKGLLNYELCANLHNTLWHIAWAGSTEKTEPYPPPTWWEYFAPPDAVASRLSPELTEFFKRAYYREDVQFVFYVIQTLSYGVNDTFENECRLRLPFGIGSAGWARLSDSGSLTSDWLDTDEDTPDLRDENETLYQPGINGYCWHRDVQFHHVLNNWAERVECGDWEVGPEGVLGGIDKFREADTKEHWRKYWIPPSWG</sequence>
<proteinExistence type="predicted"/>
<dbReference type="EMBL" id="VCAU01000033">
    <property type="protein sequence ID" value="KAF9889680.1"/>
    <property type="molecule type" value="Genomic_DNA"/>
</dbReference>